<dbReference type="GO" id="GO:0005886">
    <property type="term" value="C:plasma membrane"/>
    <property type="evidence" value="ECO:0007669"/>
    <property type="project" value="TreeGrafter"/>
</dbReference>
<evidence type="ECO:0000259" key="2">
    <source>
        <dbReference type="PROSITE" id="PS50132"/>
    </source>
</evidence>
<gene>
    <name evidence="3" type="ORF">B4U80_11826</name>
</gene>
<dbReference type="PROSITE" id="PS50132">
    <property type="entry name" value="RGS"/>
    <property type="match status" value="1"/>
</dbReference>
<dbReference type="GO" id="GO:0008277">
    <property type="term" value="P:regulation of G protein-coupled receptor signaling pathway"/>
    <property type="evidence" value="ECO:0007669"/>
    <property type="project" value="TreeGrafter"/>
</dbReference>
<dbReference type="InterPro" id="IPR036305">
    <property type="entry name" value="RGS_sf"/>
</dbReference>
<dbReference type="AlphaFoldDB" id="A0A443S251"/>
<dbReference type="STRING" id="299467.A0A443S251"/>
<dbReference type="Gene3D" id="1.10.167.10">
    <property type="entry name" value="Regulator of G-protein Signalling 4, domain 2"/>
    <property type="match status" value="1"/>
</dbReference>
<dbReference type="VEuPathDB" id="VectorBase:LDEU010477"/>
<comment type="caution">
    <text evidence="3">The sequence shown here is derived from an EMBL/GenBank/DDBJ whole genome shotgun (WGS) entry which is preliminary data.</text>
</comment>
<accession>A0A443S251</accession>
<feature type="domain" description="RGS" evidence="2">
    <location>
        <begin position="56"/>
        <end position="126"/>
    </location>
</feature>
<dbReference type="SUPFAM" id="SSF48097">
    <property type="entry name" value="Regulator of G-protein signaling, RGS"/>
    <property type="match status" value="1"/>
</dbReference>
<keyword evidence="1" id="KW-0343">GTPase activation</keyword>
<dbReference type="InterPro" id="IPR046995">
    <property type="entry name" value="RGS10/12/14-like"/>
</dbReference>
<dbReference type="EMBL" id="NCKV01011719">
    <property type="protein sequence ID" value="RWS21563.1"/>
    <property type="molecule type" value="Genomic_DNA"/>
</dbReference>
<reference evidence="3 4" key="1">
    <citation type="journal article" date="2018" name="Gigascience">
        <title>Genomes of trombidid mites reveal novel predicted allergens and laterally-transferred genes associated with secondary metabolism.</title>
        <authorList>
            <person name="Dong X."/>
            <person name="Chaisiri K."/>
            <person name="Xia D."/>
            <person name="Armstrong S.D."/>
            <person name="Fang Y."/>
            <person name="Donnelly M.J."/>
            <person name="Kadowaki T."/>
            <person name="McGarry J.W."/>
            <person name="Darby A.C."/>
            <person name="Makepeace B.L."/>
        </authorList>
    </citation>
    <scope>NUCLEOTIDE SEQUENCE [LARGE SCALE GENOMIC DNA]</scope>
    <source>
        <strain evidence="3">UoL-UT</strain>
    </source>
</reference>
<dbReference type="InterPro" id="IPR044926">
    <property type="entry name" value="RGS_subdomain_2"/>
</dbReference>
<dbReference type="InterPro" id="IPR024066">
    <property type="entry name" value="RGS_subdom1/3"/>
</dbReference>
<name>A0A443S251_9ACAR</name>
<dbReference type="Pfam" id="PF00615">
    <property type="entry name" value="RGS"/>
    <property type="match status" value="1"/>
</dbReference>
<evidence type="ECO:0000313" key="3">
    <source>
        <dbReference type="EMBL" id="RWS21563.1"/>
    </source>
</evidence>
<protein>
    <submittedName>
        <fullName evidence="3">Regulator of G-protein signaling loco-like isoform X4</fullName>
    </submittedName>
</protein>
<dbReference type="OrthoDB" id="196547at2759"/>
<dbReference type="Gene3D" id="1.10.196.10">
    <property type="match status" value="1"/>
</dbReference>
<keyword evidence="4" id="KW-1185">Reference proteome</keyword>
<evidence type="ECO:0000313" key="4">
    <source>
        <dbReference type="Proteomes" id="UP000288716"/>
    </source>
</evidence>
<dbReference type="GO" id="GO:0005737">
    <property type="term" value="C:cytoplasm"/>
    <property type="evidence" value="ECO:0007669"/>
    <property type="project" value="TreeGrafter"/>
</dbReference>
<dbReference type="PANTHER" id="PTHR45945:SF3">
    <property type="entry name" value="REGULATOR OF G-PROTEIN SIGNALING LOCO"/>
    <property type="match status" value="1"/>
</dbReference>
<proteinExistence type="predicted"/>
<evidence type="ECO:0000256" key="1">
    <source>
        <dbReference type="ARBA" id="ARBA00022468"/>
    </source>
</evidence>
<dbReference type="SMART" id="SM00315">
    <property type="entry name" value="RGS"/>
    <property type="match status" value="1"/>
</dbReference>
<dbReference type="PANTHER" id="PTHR45945">
    <property type="entry name" value="REGULATOR OF G-PROTEIN SIGNALING LOCO"/>
    <property type="match status" value="1"/>
</dbReference>
<dbReference type="GO" id="GO:0005096">
    <property type="term" value="F:GTPase activator activity"/>
    <property type="evidence" value="ECO:0007669"/>
    <property type="project" value="UniProtKB-KW"/>
</dbReference>
<dbReference type="InterPro" id="IPR016137">
    <property type="entry name" value="RGS"/>
</dbReference>
<organism evidence="3 4">
    <name type="scientific">Leptotrombidium deliense</name>
    <dbReference type="NCBI Taxonomy" id="299467"/>
    <lineage>
        <taxon>Eukaryota</taxon>
        <taxon>Metazoa</taxon>
        <taxon>Ecdysozoa</taxon>
        <taxon>Arthropoda</taxon>
        <taxon>Chelicerata</taxon>
        <taxon>Arachnida</taxon>
        <taxon>Acari</taxon>
        <taxon>Acariformes</taxon>
        <taxon>Trombidiformes</taxon>
        <taxon>Prostigmata</taxon>
        <taxon>Anystina</taxon>
        <taxon>Parasitengona</taxon>
        <taxon>Trombiculoidea</taxon>
        <taxon>Trombiculidae</taxon>
        <taxon>Leptotrombidium</taxon>
    </lineage>
</organism>
<dbReference type="GO" id="GO:0005634">
    <property type="term" value="C:nucleus"/>
    <property type="evidence" value="ECO:0007669"/>
    <property type="project" value="TreeGrafter"/>
</dbReference>
<dbReference type="Proteomes" id="UP000288716">
    <property type="component" value="Unassembled WGS sequence"/>
</dbReference>
<sequence length="322" mass="37192">MNTSTECSRFNYLSPILECKNEHNRLATNKQRVNSWKESFEILLHDSIGVNAFKIAKEANAIYNKYISVNAENSVNVDSNARRDAEINLKNPKYSMFEIAEKQVYNLMKSDSYRRFLESDVFFEYLELEKHNLHPFGNSKKETDTTFRRDLRKSIGAWQRSKQLKPRLSLPSSSARKIVNQFNRLRSVRKQGSVEEVKFQATPKLKKKDCVKTPTLSDKSRVLGSSEIKKVPEVNQRKSRRLSCVTDLLEATNSDISFSDDTKSDAFFNDLMLMSQKVPIESKSNPVTKERSLMQRSRKSILLQSQVEFFPTACVSKSKIYV</sequence>